<organism evidence="1 2">
    <name type="scientific">Puccinia striiformis</name>
    <dbReference type="NCBI Taxonomy" id="27350"/>
    <lineage>
        <taxon>Eukaryota</taxon>
        <taxon>Fungi</taxon>
        <taxon>Dikarya</taxon>
        <taxon>Basidiomycota</taxon>
        <taxon>Pucciniomycotina</taxon>
        <taxon>Pucciniomycetes</taxon>
        <taxon>Pucciniales</taxon>
        <taxon>Pucciniaceae</taxon>
        <taxon>Puccinia</taxon>
    </lineage>
</organism>
<comment type="caution">
    <text evidence="1">The sequence shown here is derived from an EMBL/GenBank/DDBJ whole genome shotgun (WGS) entry which is preliminary data.</text>
</comment>
<protein>
    <submittedName>
        <fullName evidence="1">Uncharacterized protein</fullName>
    </submittedName>
</protein>
<reference evidence="2" key="2">
    <citation type="journal article" date="2018" name="BMC Genomics">
        <title>Genomic insights into host adaptation between the wheat stripe rust pathogen (Puccinia striiformis f. sp. tritici) and the barley stripe rust pathogen (Puccinia striiformis f. sp. hordei).</title>
        <authorList>
            <person name="Xia C."/>
            <person name="Wang M."/>
            <person name="Yin C."/>
            <person name="Cornejo O.E."/>
            <person name="Hulbert S.H."/>
            <person name="Chen X."/>
        </authorList>
    </citation>
    <scope>NUCLEOTIDE SEQUENCE [LARGE SCALE GENOMIC DNA]</scope>
    <source>
        <strain evidence="2">93TX-2</strain>
    </source>
</reference>
<gene>
    <name evidence="1" type="ORF">PSHT_10710</name>
</gene>
<evidence type="ECO:0000313" key="1">
    <source>
        <dbReference type="EMBL" id="POW05580.1"/>
    </source>
</evidence>
<dbReference type="EMBL" id="PKSM01000169">
    <property type="protein sequence ID" value="POW05580.1"/>
    <property type="molecule type" value="Genomic_DNA"/>
</dbReference>
<sequence length="119" mass="13461">MMDPYVQQLHAEITLLARMGDPGQDGAAQLLSGNLSARQRAHFEPIIMYFKRVGHTCNYKCRWCFRIVRSTSSSTTNLRVHRDGSVRHGIIRRSCPERSNALEYGCNLPRAADADVNAR</sequence>
<proteinExistence type="predicted"/>
<dbReference type="VEuPathDB" id="FungiDB:PSHT_10710"/>
<dbReference type="Proteomes" id="UP000238274">
    <property type="component" value="Unassembled WGS sequence"/>
</dbReference>
<name>A0A2S4V800_9BASI</name>
<dbReference type="VEuPathDB" id="FungiDB:PSTT_13228"/>
<reference evidence="1 2" key="1">
    <citation type="submission" date="2017-12" db="EMBL/GenBank/DDBJ databases">
        <title>Gene loss provides genomic basis for host adaptation in cereal stripe rust fungi.</title>
        <authorList>
            <person name="Xia C."/>
        </authorList>
    </citation>
    <scope>NUCLEOTIDE SEQUENCE [LARGE SCALE GENOMIC DNA]</scope>
    <source>
        <strain evidence="1 2">93TX-2</strain>
    </source>
</reference>
<accession>A0A2S4V800</accession>
<reference evidence="2" key="3">
    <citation type="journal article" date="2018" name="Mol. Plant Microbe Interact.">
        <title>Genome sequence resources for the wheat stripe rust pathogen (Puccinia striiformis f. sp. tritici) and the barley stripe rust pathogen (Puccinia striiformis f. sp. hordei).</title>
        <authorList>
            <person name="Xia C."/>
            <person name="Wang M."/>
            <person name="Yin C."/>
            <person name="Cornejo O.E."/>
            <person name="Hulbert S.H."/>
            <person name="Chen X."/>
        </authorList>
    </citation>
    <scope>NUCLEOTIDE SEQUENCE [LARGE SCALE GENOMIC DNA]</scope>
    <source>
        <strain evidence="2">93TX-2</strain>
    </source>
</reference>
<evidence type="ECO:0000313" key="2">
    <source>
        <dbReference type="Proteomes" id="UP000238274"/>
    </source>
</evidence>
<keyword evidence="2" id="KW-1185">Reference proteome</keyword>
<dbReference type="AlphaFoldDB" id="A0A2S4V800"/>
<dbReference type="OrthoDB" id="10608728at2759"/>